<feature type="compositionally biased region" description="Pro residues" evidence="2">
    <location>
        <begin position="179"/>
        <end position="191"/>
    </location>
</feature>
<dbReference type="AlphaFoldDB" id="A0A0L0SD37"/>
<feature type="compositionally biased region" description="Polar residues" evidence="2">
    <location>
        <begin position="74"/>
        <end position="90"/>
    </location>
</feature>
<feature type="region of interest" description="Disordered" evidence="2">
    <location>
        <begin position="886"/>
        <end position="911"/>
    </location>
</feature>
<keyword evidence="4" id="KW-1185">Reference proteome</keyword>
<keyword evidence="1" id="KW-0175">Coiled coil</keyword>
<dbReference type="Proteomes" id="UP000054350">
    <property type="component" value="Unassembled WGS sequence"/>
</dbReference>
<feature type="coiled-coil region" evidence="1">
    <location>
        <begin position="439"/>
        <end position="487"/>
    </location>
</feature>
<dbReference type="STRING" id="578462.A0A0L0SD37"/>
<feature type="compositionally biased region" description="Pro residues" evidence="2">
    <location>
        <begin position="117"/>
        <end position="135"/>
    </location>
</feature>
<dbReference type="OrthoDB" id="2150254at2759"/>
<proteinExistence type="predicted"/>
<evidence type="ECO:0000313" key="3">
    <source>
        <dbReference type="EMBL" id="KNE60357.1"/>
    </source>
</evidence>
<evidence type="ECO:0000256" key="1">
    <source>
        <dbReference type="SAM" id="Coils"/>
    </source>
</evidence>
<evidence type="ECO:0000256" key="2">
    <source>
        <dbReference type="SAM" id="MobiDB-lite"/>
    </source>
</evidence>
<reference evidence="3 4" key="1">
    <citation type="submission" date="2009-11" db="EMBL/GenBank/DDBJ databases">
        <title>Annotation of Allomyces macrogynus ATCC 38327.</title>
        <authorList>
            <consortium name="The Broad Institute Genome Sequencing Platform"/>
            <person name="Russ C."/>
            <person name="Cuomo C."/>
            <person name="Burger G."/>
            <person name="Gray M.W."/>
            <person name="Holland P.W.H."/>
            <person name="King N."/>
            <person name="Lang F.B.F."/>
            <person name="Roger A.J."/>
            <person name="Ruiz-Trillo I."/>
            <person name="Young S.K."/>
            <person name="Zeng Q."/>
            <person name="Gargeya S."/>
            <person name="Fitzgerald M."/>
            <person name="Haas B."/>
            <person name="Abouelleil A."/>
            <person name="Alvarado L."/>
            <person name="Arachchi H.M."/>
            <person name="Berlin A."/>
            <person name="Chapman S.B."/>
            <person name="Gearin G."/>
            <person name="Goldberg J."/>
            <person name="Griggs A."/>
            <person name="Gujja S."/>
            <person name="Hansen M."/>
            <person name="Heiman D."/>
            <person name="Howarth C."/>
            <person name="Larimer J."/>
            <person name="Lui A."/>
            <person name="MacDonald P.J.P."/>
            <person name="McCowen C."/>
            <person name="Montmayeur A."/>
            <person name="Murphy C."/>
            <person name="Neiman D."/>
            <person name="Pearson M."/>
            <person name="Priest M."/>
            <person name="Roberts A."/>
            <person name="Saif S."/>
            <person name="Shea T."/>
            <person name="Sisk P."/>
            <person name="Stolte C."/>
            <person name="Sykes S."/>
            <person name="Wortman J."/>
            <person name="Nusbaum C."/>
            <person name="Birren B."/>
        </authorList>
    </citation>
    <scope>NUCLEOTIDE SEQUENCE [LARGE SCALE GENOMIC DNA]</scope>
    <source>
        <strain evidence="3 4">ATCC 38327</strain>
    </source>
</reference>
<evidence type="ECO:0000313" key="4">
    <source>
        <dbReference type="Proteomes" id="UP000054350"/>
    </source>
</evidence>
<name>A0A0L0SD37_ALLM3</name>
<organism evidence="3 4">
    <name type="scientific">Allomyces macrogynus (strain ATCC 38327)</name>
    <name type="common">Allomyces javanicus var. macrogynus</name>
    <dbReference type="NCBI Taxonomy" id="578462"/>
    <lineage>
        <taxon>Eukaryota</taxon>
        <taxon>Fungi</taxon>
        <taxon>Fungi incertae sedis</taxon>
        <taxon>Blastocladiomycota</taxon>
        <taxon>Blastocladiomycetes</taxon>
        <taxon>Blastocladiales</taxon>
        <taxon>Blastocladiaceae</taxon>
        <taxon>Allomyces</taxon>
    </lineage>
</organism>
<dbReference type="EMBL" id="GG745336">
    <property type="protein sequence ID" value="KNE60357.1"/>
    <property type="molecule type" value="Genomic_DNA"/>
</dbReference>
<dbReference type="VEuPathDB" id="FungiDB:AMAG_18520"/>
<reference evidence="4" key="2">
    <citation type="submission" date="2009-11" db="EMBL/GenBank/DDBJ databases">
        <title>The Genome Sequence of Allomyces macrogynus strain ATCC 38327.</title>
        <authorList>
            <consortium name="The Broad Institute Genome Sequencing Platform"/>
            <person name="Russ C."/>
            <person name="Cuomo C."/>
            <person name="Shea T."/>
            <person name="Young S.K."/>
            <person name="Zeng Q."/>
            <person name="Koehrsen M."/>
            <person name="Haas B."/>
            <person name="Borodovsky M."/>
            <person name="Guigo R."/>
            <person name="Alvarado L."/>
            <person name="Berlin A."/>
            <person name="Borenstein D."/>
            <person name="Chen Z."/>
            <person name="Engels R."/>
            <person name="Freedman E."/>
            <person name="Gellesch M."/>
            <person name="Goldberg J."/>
            <person name="Griggs A."/>
            <person name="Gujja S."/>
            <person name="Heiman D."/>
            <person name="Hepburn T."/>
            <person name="Howarth C."/>
            <person name="Jen D."/>
            <person name="Larson L."/>
            <person name="Lewis B."/>
            <person name="Mehta T."/>
            <person name="Park D."/>
            <person name="Pearson M."/>
            <person name="Roberts A."/>
            <person name="Saif S."/>
            <person name="Shenoy N."/>
            <person name="Sisk P."/>
            <person name="Stolte C."/>
            <person name="Sykes S."/>
            <person name="Walk T."/>
            <person name="White J."/>
            <person name="Yandava C."/>
            <person name="Burger G."/>
            <person name="Gray M.W."/>
            <person name="Holland P.W.H."/>
            <person name="King N."/>
            <person name="Lang F.B.F."/>
            <person name="Roger A.J."/>
            <person name="Ruiz-Trillo I."/>
            <person name="Lander E."/>
            <person name="Nusbaum C."/>
        </authorList>
    </citation>
    <scope>NUCLEOTIDE SEQUENCE [LARGE SCALE GENOMIC DNA]</scope>
    <source>
        <strain evidence="4">ATCC 38327</strain>
    </source>
</reference>
<gene>
    <name evidence="3" type="ORF">AMAG_18520</name>
</gene>
<dbReference type="eggNOG" id="ENOG502SS88">
    <property type="taxonomic scope" value="Eukaryota"/>
</dbReference>
<feature type="region of interest" description="Disordered" evidence="2">
    <location>
        <begin position="21"/>
        <end position="206"/>
    </location>
</feature>
<sequence>MGRTAATPFRGELVSIDSVGSIEPAPADAGRVKSPPNYRATSVVPPSMDDPVRARAAGPVPSDAAMSPIPDHANLQNGPASNDGTRSPPATSRMLDDRAFAMPPRSMSVATDAKAPTPAPDNAPANAPTPAPGNAPPNAQTPAPGNAPALTSASPGPSPTASTGASTDASSSASVTSPVSPPPAPVPPPPTLADLVTPDTDPDDMDERVVYPATAHQQYLYQQLHGVDNGDTDELATTARPVDKPPAPAVLVCAYQLRVPVHTALLVQCIRRVMRVHRVLSTALSRNPRILDSDIEAHVNPAADPPIHHAELLAQRIADPNTVPLTAVESLAPLIVYMHVDSACSEARLSLIASSSVADERSLDTVPVPAILNMSSTKAAQCATWFPTILPRPSTDFLDFAQDAADAVAAAPRTADAAAAFFRAQVLEPRKADVDVPRRAHLEKEMSRLEGEKRAKEAQHASIVSRMAVLELDLQQTETARTRLEAAERAGPGAKGSAVYRDELGQTIEINEEMRATLLRTVLGAPVLANGATADMSGTEPASEADLLRLLLERHGVADSAAAKLTHYTLEAFAELKEVDIVQTHGIVGRERRKVLALIDYVRNRITEAVQAHARVKYDLERATLRLRRDLAAQRALLKQRAADIDKLAHVILQYNNLIHPPFEKWTCATWARRCTVLVARVAAQARDVAARAPQLAIAEPELYASLAAAVREKHEARELELPESGPAADPAAAADAAAAAAGARPPVVFEWTPPPLARYLAQQGVTPDILLESPAATGGTETMVCRVDKVVAYDTHCAPPDLELRGVDTGDDHVRIRLTARRDVPPRVAERWVAKFQYLLEGVDVAQRSVTIASMISRFYHSAWRNEGTAIELAGAPVGGGSMGSMGSLDDLATGAAPGKPRAATPPPGSIAELRASIAQWL</sequence>
<protein>
    <submittedName>
        <fullName evidence="3">Uncharacterized protein</fullName>
    </submittedName>
</protein>
<accession>A0A0L0SD37</accession>
<feature type="compositionally biased region" description="Low complexity" evidence="2">
    <location>
        <begin position="136"/>
        <end position="178"/>
    </location>
</feature>